<dbReference type="Proteomes" id="UP000241462">
    <property type="component" value="Unassembled WGS sequence"/>
</dbReference>
<dbReference type="InParanoid" id="A0A2T3A0V5"/>
<protein>
    <submittedName>
        <fullName evidence="1">Uncharacterized protein</fullName>
    </submittedName>
</protein>
<dbReference type="AlphaFoldDB" id="A0A2T3A0V5"/>
<keyword evidence="3" id="KW-1185">Reference proteome</keyword>
<evidence type="ECO:0000313" key="1">
    <source>
        <dbReference type="EMBL" id="PSR80784.1"/>
    </source>
</evidence>
<dbReference type="EMBL" id="KZ678461">
    <property type="protein sequence ID" value="PSR83372.1"/>
    <property type="molecule type" value="Genomic_DNA"/>
</dbReference>
<reference evidence="1 3" key="1">
    <citation type="journal article" date="2018" name="Mycol. Prog.">
        <title>Coniella lustricola, a new species from submerged detritus.</title>
        <authorList>
            <person name="Raudabaugh D.B."/>
            <person name="Iturriaga T."/>
            <person name="Carver A."/>
            <person name="Mondo S."/>
            <person name="Pangilinan J."/>
            <person name="Lipzen A."/>
            <person name="He G."/>
            <person name="Amirebrahimi M."/>
            <person name="Grigoriev I.V."/>
            <person name="Miller A.N."/>
        </authorList>
    </citation>
    <scope>NUCLEOTIDE SEQUENCE [LARGE SCALE GENOMIC DNA]</scope>
    <source>
        <strain evidence="1 3">B22-T-1</strain>
    </source>
</reference>
<dbReference type="EMBL" id="KZ678521">
    <property type="protein sequence ID" value="PSR80784.1"/>
    <property type="molecule type" value="Genomic_DNA"/>
</dbReference>
<sequence>MAIHTYRLPRSPPPHWLRQQWRHAQLQRTDAVDRSSFSIAVISTTPKRCAMRWQVRSVRAAAALRLRCRLGPRLSWQGGGETSLVLCGGDVAMTPTDTCLTSLLLSPCPPYSLLSFSRCLWFCFCSSGHVRIPTRPCRYDYIVLSRVRRRALIQP</sequence>
<accession>A0A2T3A0V5</accession>
<evidence type="ECO:0000313" key="3">
    <source>
        <dbReference type="Proteomes" id="UP000241462"/>
    </source>
</evidence>
<proteinExistence type="predicted"/>
<evidence type="ECO:0000313" key="2">
    <source>
        <dbReference type="EMBL" id="PSR83372.1"/>
    </source>
</evidence>
<gene>
    <name evidence="2" type="ORF">BD289DRAFT_287152</name>
    <name evidence="1" type="ORF">BD289DRAFT_59454</name>
</gene>
<organism evidence="1 3">
    <name type="scientific">Coniella lustricola</name>
    <dbReference type="NCBI Taxonomy" id="2025994"/>
    <lineage>
        <taxon>Eukaryota</taxon>
        <taxon>Fungi</taxon>
        <taxon>Dikarya</taxon>
        <taxon>Ascomycota</taxon>
        <taxon>Pezizomycotina</taxon>
        <taxon>Sordariomycetes</taxon>
        <taxon>Sordariomycetidae</taxon>
        <taxon>Diaporthales</taxon>
        <taxon>Schizoparmaceae</taxon>
        <taxon>Coniella</taxon>
    </lineage>
</organism>
<name>A0A2T3A0V5_9PEZI</name>